<proteinExistence type="predicted"/>
<gene>
    <name evidence="1" type="ORF">METZ01_LOCUS181513</name>
</gene>
<dbReference type="EMBL" id="UINC01035750">
    <property type="protein sequence ID" value="SVB28659.1"/>
    <property type="molecule type" value="Genomic_DNA"/>
</dbReference>
<dbReference type="AlphaFoldDB" id="A0A382CRZ5"/>
<reference evidence="1" key="1">
    <citation type="submission" date="2018-05" db="EMBL/GenBank/DDBJ databases">
        <authorList>
            <person name="Lanie J.A."/>
            <person name="Ng W.-L."/>
            <person name="Kazmierczak K.M."/>
            <person name="Andrzejewski T.M."/>
            <person name="Davidsen T.M."/>
            <person name="Wayne K.J."/>
            <person name="Tettelin H."/>
            <person name="Glass J.I."/>
            <person name="Rusch D."/>
            <person name="Podicherti R."/>
            <person name="Tsui H.-C.T."/>
            <person name="Winkler M.E."/>
        </authorList>
    </citation>
    <scope>NUCLEOTIDE SEQUENCE</scope>
</reference>
<sequence length="51" mass="5659">MWQATGSFPFLCSNGTPSQVKTGLWSPNASDVRFWLIPSVRATHAGLRPKR</sequence>
<organism evidence="1">
    <name type="scientific">marine metagenome</name>
    <dbReference type="NCBI Taxonomy" id="408172"/>
    <lineage>
        <taxon>unclassified sequences</taxon>
        <taxon>metagenomes</taxon>
        <taxon>ecological metagenomes</taxon>
    </lineage>
</organism>
<accession>A0A382CRZ5</accession>
<protein>
    <submittedName>
        <fullName evidence="1">Uncharacterized protein</fullName>
    </submittedName>
</protein>
<name>A0A382CRZ5_9ZZZZ</name>
<evidence type="ECO:0000313" key="1">
    <source>
        <dbReference type="EMBL" id="SVB28659.1"/>
    </source>
</evidence>